<keyword evidence="1" id="KW-0732">Signal</keyword>
<feature type="chain" id="PRO_5043597313" description="Secreted protein" evidence="1">
    <location>
        <begin position="24"/>
        <end position="106"/>
    </location>
</feature>
<organism evidence="2 3">
    <name type="scientific">Aromia moschata</name>
    <dbReference type="NCBI Taxonomy" id="1265417"/>
    <lineage>
        <taxon>Eukaryota</taxon>
        <taxon>Metazoa</taxon>
        <taxon>Ecdysozoa</taxon>
        <taxon>Arthropoda</taxon>
        <taxon>Hexapoda</taxon>
        <taxon>Insecta</taxon>
        <taxon>Pterygota</taxon>
        <taxon>Neoptera</taxon>
        <taxon>Endopterygota</taxon>
        <taxon>Coleoptera</taxon>
        <taxon>Polyphaga</taxon>
        <taxon>Cucujiformia</taxon>
        <taxon>Chrysomeloidea</taxon>
        <taxon>Cerambycidae</taxon>
        <taxon>Cerambycinae</taxon>
        <taxon>Callichromatini</taxon>
        <taxon>Aromia</taxon>
    </lineage>
</organism>
<proteinExistence type="predicted"/>
<protein>
    <recommendedName>
        <fullName evidence="4">Secreted protein</fullName>
    </recommendedName>
</protein>
<accession>A0AAV8Z5T7</accession>
<evidence type="ECO:0000313" key="3">
    <source>
        <dbReference type="Proteomes" id="UP001162162"/>
    </source>
</evidence>
<name>A0AAV8Z5T7_9CUCU</name>
<evidence type="ECO:0008006" key="4">
    <source>
        <dbReference type="Google" id="ProtNLM"/>
    </source>
</evidence>
<dbReference type="AlphaFoldDB" id="A0AAV8Z5T7"/>
<feature type="signal peptide" evidence="1">
    <location>
        <begin position="1"/>
        <end position="23"/>
    </location>
</feature>
<gene>
    <name evidence="2" type="ORF">NQ318_022455</name>
</gene>
<keyword evidence="3" id="KW-1185">Reference proteome</keyword>
<dbReference type="EMBL" id="JAPWTK010000014">
    <property type="protein sequence ID" value="KAJ8959193.1"/>
    <property type="molecule type" value="Genomic_DNA"/>
</dbReference>
<comment type="caution">
    <text evidence="2">The sequence shown here is derived from an EMBL/GenBank/DDBJ whole genome shotgun (WGS) entry which is preliminary data.</text>
</comment>
<evidence type="ECO:0000256" key="1">
    <source>
        <dbReference type="SAM" id="SignalP"/>
    </source>
</evidence>
<evidence type="ECO:0000313" key="2">
    <source>
        <dbReference type="EMBL" id="KAJ8959193.1"/>
    </source>
</evidence>
<sequence length="106" mass="12490">MFGFPIIALRMILMSFVSSSVRSYTKFYFFGTKKHRWYLKIQPSRCHMQNSGHKTSEKQIWLFRTCQRRKSLSRISPEVLTNKSGSGLIWSDGFREMCVKSRAIDN</sequence>
<reference evidence="2" key="1">
    <citation type="journal article" date="2023" name="Insect Mol. Biol.">
        <title>Genome sequencing provides insights into the evolution of gene families encoding plant cell wall-degrading enzymes in longhorned beetles.</title>
        <authorList>
            <person name="Shin N.R."/>
            <person name="Okamura Y."/>
            <person name="Kirsch R."/>
            <person name="Pauchet Y."/>
        </authorList>
    </citation>
    <scope>NUCLEOTIDE SEQUENCE</scope>
    <source>
        <strain evidence="2">AMC_N1</strain>
    </source>
</reference>
<dbReference type="Proteomes" id="UP001162162">
    <property type="component" value="Unassembled WGS sequence"/>
</dbReference>